<name>A0ABP2E697_YERBE</name>
<keyword evidence="2" id="KW-1185">Reference proteome</keyword>
<proteinExistence type="predicted"/>
<dbReference type="Proteomes" id="UP000010319">
    <property type="component" value="Unassembled WGS sequence"/>
</dbReference>
<evidence type="ECO:0000313" key="2">
    <source>
        <dbReference type="Proteomes" id="UP000010319"/>
    </source>
</evidence>
<dbReference type="EMBL" id="AALC02000017">
    <property type="protein sequence ID" value="EEQ07046.1"/>
    <property type="molecule type" value="Genomic_DNA"/>
</dbReference>
<comment type="caution">
    <text evidence="1">The sequence shown here is derived from an EMBL/GenBank/DDBJ whole genome shotgun (WGS) entry which is preliminary data.</text>
</comment>
<gene>
    <name evidence="1" type="ORF">yberc0001_16420</name>
</gene>
<evidence type="ECO:0000313" key="1">
    <source>
        <dbReference type="EMBL" id="EEQ07046.1"/>
    </source>
</evidence>
<accession>A0ABP2E697</accession>
<sequence length="50" mass="5655">MDIPFVPTPQLTCDAITWGKEIHFYISGSNMKRSCQKCNLFKNKEFAAGS</sequence>
<organism evidence="1 2">
    <name type="scientific">Yersinia bercovieri ATCC 43970</name>
    <dbReference type="NCBI Taxonomy" id="349968"/>
    <lineage>
        <taxon>Bacteria</taxon>
        <taxon>Pseudomonadati</taxon>
        <taxon>Pseudomonadota</taxon>
        <taxon>Gammaproteobacteria</taxon>
        <taxon>Enterobacterales</taxon>
        <taxon>Yersiniaceae</taxon>
        <taxon>Yersinia</taxon>
    </lineage>
</organism>
<protein>
    <submittedName>
        <fullName evidence="1">Uncharacterized protein</fullName>
    </submittedName>
</protein>
<reference evidence="1" key="1">
    <citation type="submission" date="2008-12" db="EMBL/GenBank/DDBJ databases">
        <title>Annotation of the Yersinia bercovieri ATCC 43970 genome.</title>
        <authorList>
            <person name="Read T.D."/>
            <person name="Akmal A."/>
            <person name="Bishop-Lilly K."/>
            <person name="Chen P.E."/>
            <person name="Cook C."/>
            <person name="Kiley M.P."/>
            <person name="Lentz S."/>
            <person name="Mateczun A."/>
            <person name="Nagarajan N."/>
            <person name="Nolan N."/>
            <person name="Osborne B.I."/>
            <person name="Pop M."/>
            <person name="Sozhamannan S."/>
            <person name="Stewart A.C."/>
            <person name="Sulakvelidze A."/>
            <person name="Thomason B."/>
            <person name="Willner K."/>
            <person name="Zwick M.E."/>
        </authorList>
    </citation>
    <scope>NUCLEOTIDE SEQUENCE [LARGE SCALE GENOMIC DNA]</scope>
    <source>
        <strain evidence="1">ATCC 43970</strain>
    </source>
</reference>